<accession>A0A7Y2EFQ9</accession>
<dbReference type="Pfam" id="PF02021">
    <property type="entry name" value="UPF0102"/>
    <property type="match status" value="1"/>
</dbReference>
<dbReference type="HAMAP" id="MF_00048">
    <property type="entry name" value="UPF0102"/>
    <property type="match status" value="1"/>
</dbReference>
<dbReference type="InterPro" id="IPR011856">
    <property type="entry name" value="tRNA_endonuc-like_dom_sf"/>
</dbReference>
<dbReference type="Gene3D" id="3.40.1350.10">
    <property type="match status" value="1"/>
</dbReference>
<dbReference type="PANTHER" id="PTHR34039">
    <property type="entry name" value="UPF0102 PROTEIN YRAN"/>
    <property type="match status" value="1"/>
</dbReference>
<dbReference type="InterPro" id="IPR011335">
    <property type="entry name" value="Restrct_endonuc-II-like"/>
</dbReference>
<evidence type="ECO:0000313" key="4">
    <source>
        <dbReference type="Proteomes" id="UP000547674"/>
    </source>
</evidence>
<dbReference type="AlphaFoldDB" id="A0A7Y2EFQ9"/>
<evidence type="ECO:0000313" key="3">
    <source>
        <dbReference type="EMBL" id="NNF07303.1"/>
    </source>
</evidence>
<sequence>MQNPVGPEPSKKLRTGPLGENLAAIYLQLQGYHILEQNYRVGHLEVDLLAKKGSTLIVVEVKLRRSSYWGKPLAHISEKKKRDLETAGLTYWKRRRGQEKAIRFDVIGIELGLGSLVLTHIDRAFSGTGRYR</sequence>
<dbReference type="CDD" id="cd20736">
    <property type="entry name" value="PoNe_Nuclease"/>
    <property type="match status" value="1"/>
</dbReference>
<dbReference type="GO" id="GO:0003676">
    <property type="term" value="F:nucleic acid binding"/>
    <property type="evidence" value="ECO:0007669"/>
    <property type="project" value="InterPro"/>
</dbReference>
<dbReference type="EMBL" id="JABDJR010000447">
    <property type="protein sequence ID" value="NNF07303.1"/>
    <property type="molecule type" value="Genomic_DNA"/>
</dbReference>
<dbReference type="Proteomes" id="UP000547674">
    <property type="component" value="Unassembled WGS sequence"/>
</dbReference>
<evidence type="ECO:0000256" key="1">
    <source>
        <dbReference type="ARBA" id="ARBA00006738"/>
    </source>
</evidence>
<dbReference type="SUPFAM" id="SSF52980">
    <property type="entry name" value="Restriction endonuclease-like"/>
    <property type="match status" value="1"/>
</dbReference>
<name>A0A7Y2EFQ9_UNCEI</name>
<protein>
    <recommendedName>
        <fullName evidence="2">UPF0102 protein HKN21_11130</fullName>
    </recommendedName>
</protein>
<dbReference type="PANTHER" id="PTHR34039:SF1">
    <property type="entry name" value="UPF0102 PROTEIN YRAN"/>
    <property type="match status" value="1"/>
</dbReference>
<reference evidence="3 4" key="1">
    <citation type="submission" date="2020-03" db="EMBL/GenBank/DDBJ databases">
        <title>Metabolic flexibility allows generalist bacteria to become dominant in a frequently disturbed ecosystem.</title>
        <authorList>
            <person name="Chen Y.-J."/>
            <person name="Leung P.M."/>
            <person name="Bay S.K."/>
            <person name="Hugenholtz P."/>
            <person name="Kessler A.J."/>
            <person name="Shelley G."/>
            <person name="Waite D.W."/>
            <person name="Cook P.L."/>
            <person name="Greening C."/>
        </authorList>
    </citation>
    <scope>NUCLEOTIDE SEQUENCE [LARGE SCALE GENOMIC DNA]</scope>
    <source>
        <strain evidence="3">SS_bin_28</strain>
    </source>
</reference>
<proteinExistence type="inferred from homology"/>
<comment type="caution">
    <text evidence="3">The sequence shown here is derived from an EMBL/GenBank/DDBJ whole genome shotgun (WGS) entry which is preliminary data.</text>
</comment>
<organism evidence="3 4">
    <name type="scientific">Eiseniibacteriota bacterium</name>
    <dbReference type="NCBI Taxonomy" id="2212470"/>
    <lineage>
        <taxon>Bacteria</taxon>
        <taxon>Candidatus Eiseniibacteriota</taxon>
    </lineage>
</organism>
<gene>
    <name evidence="3" type="ORF">HKN21_11130</name>
</gene>
<comment type="similarity">
    <text evidence="1 2">Belongs to the UPF0102 family.</text>
</comment>
<evidence type="ECO:0000256" key="2">
    <source>
        <dbReference type="HAMAP-Rule" id="MF_00048"/>
    </source>
</evidence>
<dbReference type="InterPro" id="IPR003509">
    <property type="entry name" value="UPF0102_YraN-like"/>
</dbReference>